<organism evidence="1 2">
    <name type="scientific">Bauhinia variegata</name>
    <name type="common">Purple orchid tree</name>
    <name type="synonym">Phanera variegata</name>
    <dbReference type="NCBI Taxonomy" id="167791"/>
    <lineage>
        <taxon>Eukaryota</taxon>
        <taxon>Viridiplantae</taxon>
        <taxon>Streptophyta</taxon>
        <taxon>Embryophyta</taxon>
        <taxon>Tracheophyta</taxon>
        <taxon>Spermatophyta</taxon>
        <taxon>Magnoliopsida</taxon>
        <taxon>eudicotyledons</taxon>
        <taxon>Gunneridae</taxon>
        <taxon>Pentapetalae</taxon>
        <taxon>rosids</taxon>
        <taxon>fabids</taxon>
        <taxon>Fabales</taxon>
        <taxon>Fabaceae</taxon>
        <taxon>Cercidoideae</taxon>
        <taxon>Cercideae</taxon>
        <taxon>Bauhiniinae</taxon>
        <taxon>Bauhinia</taxon>
    </lineage>
</organism>
<evidence type="ECO:0000313" key="2">
    <source>
        <dbReference type="Proteomes" id="UP000828941"/>
    </source>
</evidence>
<comment type="caution">
    <text evidence="1">The sequence shown here is derived from an EMBL/GenBank/DDBJ whole genome shotgun (WGS) entry which is preliminary data.</text>
</comment>
<keyword evidence="2" id="KW-1185">Reference proteome</keyword>
<protein>
    <submittedName>
        <fullName evidence="1">Uncharacterized protein</fullName>
    </submittedName>
</protein>
<evidence type="ECO:0000313" key="1">
    <source>
        <dbReference type="EMBL" id="KAI4295507.1"/>
    </source>
</evidence>
<accession>A0ACB9KEA6</accession>
<gene>
    <name evidence="1" type="ORF">L6164_035549</name>
</gene>
<proteinExistence type="predicted"/>
<sequence length="295" mass="32983">MAASPLNLKPHSQARSNSLPSEPHPLILQCNEHLSRLEASNATCSSSSLLSLKVTGLHDLHECVENLVQLPHTQQVLVQEHQEKWVDELLDGSLRLLDACTAAKDALLHTKECARELQSIIRRKRGGESEITTAAKKYLTSRKVVKKAVIKALGNLKGVTNKSKFSPRNKDHQTMAMFGLLKDVEVATLLIFESLLKFISGPTQSKASNWSLVSKLMLTKRVVCTQEAEENEFAKVDAALQSFVFHVTIKPDSIHHLQDQLEILESSIQDFVEGLETLFRRFIKTRVGLLNIINH</sequence>
<reference evidence="1 2" key="1">
    <citation type="journal article" date="2022" name="DNA Res.">
        <title>Chromosomal-level genome assembly of the orchid tree Bauhinia variegata (Leguminosae; Cercidoideae) supports the allotetraploid origin hypothesis of Bauhinia.</title>
        <authorList>
            <person name="Zhong Y."/>
            <person name="Chen Y."/>
            <person name="Zheng D."/>
            <person name="Pang J."/>
            <person name="Liu Y."/>
            <person name="Luo S."/>
            <person name="Meng S."/>
            <person name="Qian L."/>
            <person name="Wei D."/>
            <person name="Dai S."/>
            <person name="Zhou R."/>
        </authorList>
    </citation>
    <scope>NUCLEOTIDE SEQUENCE [LARGE SCALE GENOMIC DNA]</scope>
    <source>
        <strain evidence="1">BV-YZ2020</strain>
    </source>
</reference>
<dbReference type="Proteomes" id="UP000828941">
    <property type="component" value="Chromosome 14"/>
</dbReference>
<dbReference type="EMBL" id="CM039439">
    <property type="protein sequence ID" value="KAI4295507.1"/>
    <property type="molecule type" value="Genomic_DNA"/>
</dbReference>
<name>A0ACB9KEA6_BAUVA</name>